<feature type="transmembrane region" description="Helical" evidence="1">
    <location>
        <begin position="28"/>
        <end position="46"/>
    </location>
</feature>
<keyword evidence="1" id="KW-0472">Membrane</keyword>
<accession>A0A1W1WT94</accession>
<dbReference type="AlphaFoldDB" id="A0A1W1WT94"/>
<dbReference type="STRING" id="1069081.SAMN05660197_1230"/>
<reference evidence="3" key="1">
    <citation type="submission" date="2017-04" db="EMBL/GenBank/DDBJ databases">
        <authorList>
            <person name="Varghese N."/>
            <person name="Submissions S."/>
        </authorList>
    </citation>
    <scope>NUCLEOTIDE SEQUENCE [LARGE SCALE GENOMIC DNA]</scope>
    <source>
        <strain evidence="3">DSM 16512</strain>
    </source>
</reference>
<gene>
    <name evidence="2" type="ORF">SAMN05660197_1230</name>
</gene>
<evidence type="ECO:0000313" key="2">
    <source>
        <dbReference type="EMBL" id="SMC09422.1"/>
    </source>
</evidence>
<keyword evidence="1" id="KW-1133">Transmembrane helix</keyword>
<protein>
    <submittedName>
        <fullName evidence="2">Uncharacterized protein</fullName>
    </submittedName>
</protein>
<keyword evidence="1" id="KW-0812">Transmembrane</keyword>
<feature type="transmembrane region" description="Helical" evidence="1">
    <location>
        <begin position="53"/>
        <end position="76"/>
    </location>
</feature>
<dbReference type="Proteomes" id="UP000192602">
    <property type="component" value="Unassembled WGS sequence"/>
</dbReference>
<feature type="transmembrane region" description="Helical" evidence="1">
    <location>
        <begin position="82"/>
        <end position="102"/>
    </location>
</feature>
<sequence length="105" mass="12278">MSKLAFLLVLLFLVTLYKLYKDYEGNKVKFATDFSLLIALLIFTGFTKYMRVYLPLLVMHTILVLLAWGNYYLYLFGKMQKLWFIFAPILSIGAFFLLGYTVSSF</sequence>
<name>A0A1W1WT94_9BACT</name>
<dbReference type="EMBL" id="FWWZ01000001">
    <property type="protein sequence ID" value="SMC09422.1"/>
    <property type="molecule type" value="Genomic_DNA"/>
</dbReference>
<evidence type="ECO:0000313" key="3">
    <source>
        <dbReference type="Proteomes" id="UP000192602"/>
    </source>
</evidence>
<organism evidence="2 3">
    <name type="scientific">Nitratiruptor tergarcus DSM 16512</name>
    <dbReference type="NCBI Taxonomy" id="1069081"/>
    <lineage>
        <taxon>Bacteria</taxon>
        <taxon>Pseudomonadati</taxon>
        <taxon>Campylobacterota</taxon>
        <taxon>Epsilonproteobacteria</taxon>
        <taxon>Nautiliales</taxon>
        <taxon>Nitratiruptoraceae</taxon>
        <taxon>Nitratiruptor</taxon>
    </lineage>
</organism>
<evidence type="ECO:0000256" key="1">
    <source>
        <dbReference type="SAM" id="Phobius"/>
    </source>
</evidence>
<proteinExistence type="predicted"/>
<keyword evidence="3" id="KW-1185">Reference proteome</keyword>